<dbReference type="AlphaFoldDB" id="A0A0F9JK10"/>
<reference evidence="1" key="1">
    <citation type="journal article" date="2015" name="Nature">
        <title>Complex archaea that bridge the gap between prokaryotes and eukaryotes.</title>
        <authorList>
            <person name="Spang A."/>
            <person name="Saw J.H."/>
            <person name="Jorgensen S.L."/>
            <person name="Zaremba-Niedzwiedzka K."/>
            <person name="Martijn J."/>
            <person name="Lind A.E."/>
            <person name="van Eijk R."/>
            <person name="Schleper C."/>
            <person name="Guy L."/>
            <person name="Ettema T.J."/>
        </authorList>
    </citation>
    <scope>NUCLEOTIDE SEQUENCE</scope>
</reference>
<dbReference type="EMBL" id="LAZR01016076">
    <property type="protein sequence ID" value="KKM06081.1"/>
    <property type="molecule type" value="Genomic_DNA"/>
</dbReference>
<evidence type="ECO:0000313" key="1">
    <source>
        <dbReference type="EMBL" id="KKM06081.1"/>
    </source>
</evidence>
<gene>
    <name evidence="1" type="ORF">LCGC14_1747510</name>
</gene>
<proteinExistence type="predicted"/>
<sequence length="36" mass="4002">MKQSELTFCAARARVLTTKIRRAKAITNAQQPAVVE</sequence>
<name>A0A0F9JK10_9ZZZZ</name>
<accession>A0A0F9JK10</accession>
<comment type="caution">
    <text evidence="1">The sequence shown here is derived from an EMBL/GenBank/DDBJ whole genome shotgun (WGS) entry which is preliminary data.</text>
</comment>
<protein>
    <submittedName>
        <fullName evidence="1">Uncharacterized protein</fullName>
    </submittedName>
</protein>
<feature type="non-terminal residue" evidence="1">
    <location>
        <position position="36"/>
    </location>
</feature>
<organism evidence="1">
    <name type="scientific">marine sediment metagenome</name>
    <dbReference type="NCBI Taxonomy" id="412755"/>
    <lineage>
        <taxon>unclassified sequences</taxon>
        <taxon>metagenomes</taxon>
        <taxon>ecological metagenomes</taxon>
    </lineage>
</organism>